<dbReference type="KEGG" id="bsa:Bacsa_1912"/>
<dbReference type="HOGENOM" id="CLU_025928_1_0_10"/>
<dbReference type="OrthoDB" id="1109828at2"/>
<dbReference type="Proteomes" id="UP000007486">
    <property type="component" value="Chromosome"/>
</dbReference>
<dbReference type="Gene3D" id="1.25.40.390">
    <property type="match status" value="1"/>
</dbReference>
<dbReference type="EMBL" id="CP002530">
    <property type="protein sequence ID" value="ADY36468.1"/>
    <property type="molecule type" value="Genomic_DNA"/>
</dbReference>
<dbReference type="PROSITE" id="PS51257">
    <property type="entry name" value="PROKAR_LIPOPROTEIN"/>
    <property type="match status" value="1"/>
</dbReference>
<dbReference type="InterPro" id="IPR011990">
    <property type="entry name" value="TPR-like_helical_dom_sf"/>
</dbReference>
<dbReference type="STRING" id="667015.Bacsa_1912"/>
<feature type="signal peptide" evidence="1">
    <location>
        <begin position="1"/>
        <end position="21"/>
    </location>
</feature>
<keyword evidence="2" id="KW-0449">Lipoprotein</keyword>
<accession>F0R2D9</accession>
<keyword evidence="3" id="KW-1185">Reference proteome</keyword>
<dbReference type="SUPFAM" id="SSF48452">
    <property type="entry name" value="TPR-like"/>
    <property type="match status" value="1"/>
</dbReference>
<proteinExistence type="predicted"/>
<dbReference type="RefSeq" id="WP_013617899.1">
    <property type="nucleotide sequence ID" value="NC_015164.1"/>
</dbReference>
<dbReference type="AlphaFoldDB" id="F0R2D9"/>
<gene>
    <name evidence="2" type="ordered locus">Bacsa_1912</name>
</gene>
<dbReference type="eggNOG" id="COG4198">
    <property type="taxonomic scope" value="Bacteria"/>
</dbReference>
<evidence type="ECO:0000256" key="1">
    <source>
        <dbReference type="SAM" id="SignalP"/>
    </source>
</evidence>
<protein>
    <submittedName>
        <fullName evidence="2">Putative lipoprotein</fullName>
    </submittedName>
</protein>
<evidence type="ECO:0000313" key="2">
    <source>
        <dbReference type="EMBL" id="ADY36468.1"/>
    </source>
</evidence>
<dbReference type="InterPro" id="IPR041662">
    <property type="entry name" value="SusD-like_2"/>
</dbReference>
<feature type="chain" id="PRO_5003259048" evidence="1">
    <location>
        <begin position="22"/>
        <end position="559"/>
    </location>
</feature>
<organism evidence="2 3">
    <name type="scientific">Phocaeicola salanitronis (strain DSM 18170 / JCM 13657 / CCUG 60908 / BL78)</name>
    <name type="common">Bacteroides salanitronis</name>
    <dbReference type="NCBI Taxonomy" id="667015"/>
    <lineage>
        <taxon>Bacteria</taxon>
        <taxon>Pseudomonadati</taxon>
        <taxon>Bacteroidota</taxon>
        <taxon>Bacteroidia</taxon>
        <taxon>Bacteroidales</taxon>
        <taxon>Bacteroidaceae</taxon>
        <taxon>Phocaeicola</taxon>
    </lineage>
</organism>
<sequence>MKRNKSLIITLLAACTLGFTACSDSYMEDMNTDPSKATTVDPCAQLTTAELQTYGRLDMVDIYRCYLFGFTQQFMGCWNTTFYGGRHAIDNNTMGYMWTLGYTGGVSNLVDAEYRTEGDPTRTNINAILKIFRVYTMSLMTDLYGDIPYSEAGKGYLESIFNPRYDKQEDIYNSFFTELAEAVDQLDASQDQITSDVIYDGDIAKWKKFANSLRLRFAMRISNVNPEKARQEFEAALQADGGVFESADDDALIHYMEVSYSFGSESYTDYRGNALSKVMYGNDPANNPTYICSTFFNQLYNTNDPRTFRIARCYYDGLMSTSSPDNRIDLTEEMMEKGIEFQPNDPGAFSWEPWPTGYESDILKELAETNPSVPTRADREVEPKLATTFLMSDNPGIVMTYAEVLFLKAEATLKGWNAGSMSVEEYYKAGIRAAMDFLSDNYDDIEEITDEEFNEYYENNPIGYTDEQRKESINTQAWILHFLNPSESWANIRRSGYPVLKSPAEYGFGQYLTDGQEIPVRFVYPILESSYNKENYDEAVQRMGGTDSWYNHVWWDSEN</sequence>
<name>F0R2D9_PHOSB</name>
<keyword evidence="1" id="KW-0732">Signal</keyword>
<evidence type="ECO:0000313" key="3">
    <source>
        <dbReference type="Proteomes" id="UP000007486"/>
    </source>
</evidence>
<reference evidence="2 3" key="1">
    <citation type="journal article" date="2011" name="Stand. Genomic Sci.">
        <title>Complete genome sequence of Bacteroides salanitronis type strain (BL78).</title>
        <authorList>
            <person name="Gronow S."/>
            <person name="Held B."/>
            <person name="Lucas S."/>
            <person name="Lapidus A."/>
            <person name="Del Rio T.G."/>
            <person name="Nolan M."/>
            <person name="Tice H."/>
            <person name="Deshpande S."/>
            <person name="Cheng J.F."/>
            <person name="Pitluck S."/>
            <person name="Liolios K."/>
            <person name="Pagani I."/>
            <person name="Ivanova N."/>
            <person name="Mavromatis K."/>
            <person name="Pati A."/>
            <person name="Tapia R."/>
            <person name="Han C."/>
            <person name="Goodwin L."/>
            <person name="Chen A."/>
            <person name="Palaniappan K."/>
            <person name="Land M."/>
            <person name="Hauser L."/>
            <person name="Chang Y.J."/>
            <person name="Jeffries C.D."/>
            <person name="Brambilla E.M."/>
            <person name="Rohde M."/>
            <person name="Goker M."/>
            <person name="Detter J.C."/>
            <person name="Woyke T."/>
            <person name="Bristow J."/>
            <person name="Markowitz V."/>
            <person name="Hugenholtz P."/>
            <person name="Kyrpides N.C."/>
            <person name="Klenk H.P."/>
            <person name="Eisen J.A."/>
        </authorList>
    </citation>
    <scope>NUCLEOTIDE SEQUENCE [LARGE SCALE GENOMIC DNA]</scope>
    <source>
        <strain evidence="2 3">DSM 18170</strain>
    </source>
</reference>
<dbReference type="Pfam" id="PF12771">
    <property type="entry name" value="SusD-like_2"/>
    <property type="match status" value="1"/>
</dbReference>